<name>A0ABT8RE06_9BACT</name>
<keyword evidence="1" id="KW-0812">Transmembrane</keyword>
<keyword evidence="1" id="KW-1133">Transmembrane helix</keyword>
<keyword evidence="3" id="KW-1185">Reference proteome</keyword>
<dbReference type="Proteomes" id="UP001168528">
    <property type="component" value="Unassembled WGS sequence"/>
</dbReference>
<evidence type="ECO:0000313" key="2">
    <source>
        <dbReference type="EMBL" id="MDO1450347.1"/>
    </source>
</evidence>
<evidence type="ECO:0000256" key="1">
    <source>
        <dbReference type="SAM" id="Phobius"/>
    </source>
</evidence>
<accession>A0ABT8RE06</accession>
<reference evidence="2" key="1">
    <citation type="submission" date="2023-07" db="EMBL/GenBank/DDBJ databases">
        <title>The genome sequence of Rhodocytophaga aerolata KACC 12507.</title>
        <authorList>
            <person name="Zhang X."/>
        </authorList>
    </citation>
    <scope>NUCLEOTIDE SEQUENCE</scope>
    <source>
        <strain evidence="2">KACC 12507</strain>
    </source>
</reference>
<comment type="caution">
    <text evidence="2">The sequence shown here is derived from an EMBL/GenBank/DDBJ whole genome shotgun (WGS) entry which is preliminary data.</text>
</comment>
<proteinExistence type="predicted"/>
<evidence type="ECO:0000313" key="3">
    <source>
        <dbReference type="Proteomes" id="UP001168528"/>
    </source>
</evidence>
<feature type="transmembrane region" description="Helical" evidence="1">
    <location>
        <begin position="49"/>
        <end position="70"/>
    </location>
</feature>
<sequence>MGQFWAELLTALLLLLLPLLFPHKSEESFRKFTPGEMELLKPQLNRYNWIAALVIVPVLTGCVFLATDFLYRLTKLIPFPRQQFEQAFPFMELCLIWPGMAFGFSLSLYFISAMMRRIMGRKYALLYEASSQQYGMDGKRVMNGLVLFGLFAGIITLLIGYDWYAGIKGDTLVINPLLDVREKHYSLQDITRLSYIDHRRTTQSRTDTLPYYEIAFKDGYVWDTKESLRYHMQNKDRPVMEYISQQIHLKIDTTTIVE</sequence>
<keyword evidence="1" id="KW-0472">Membrane</keyword>
<feature type="transmembrane region" description="Helical" evidence="1">
    <location>
        <begin position="145"/>
        <end position="164"/>
    </location>
</feature>
<dbReference type="RefSeq" id="WP_302041150.1">
    <property type="nucleotide sequence ID" value="NZ_JAUKPO010000029.1"/>
</dbReference>
<protein>
    <recommendedName>
        <fullName evidence="4">RDD family protein</fullName>
    </recommendedName>
</protein>
<dbReference type="EMBL" id="JAUKPO010000029">
    <property type="protein sequence ID" value="MDO1450347.1"/>
    <property type="molecule type" value="Genomic_DNA"/>
</dbReference>
<feature type="transmembrane region" description="Helical" evidence="1">
    <location>
        <begin position="90"/>
        <end position="111"/>
    </location>
</feature>
<organism evidence="2 3">
    <name type="scientific">Rhodocytophaga aerolata</name>
    <dbReference type="NCBI Taxonomy" id="455078"/>
    <lineage>
        <taxon>Bacteria</taxon>
        <taxon>Pseudomonadati</taxon>
        <taxon>Bacteroidota</taxon>
        <taxon>Cytophagia</taxon>
        <taxon>Cytophagales</taxon>
        <taxon>Rhodocytophagaceae</taxon>
        <taxon>Rhodocytophaga</taxon>
    </lineage>
</organism>
<gene>
    <name evidence="2" type="ORF">Q0590_28990</name>
</gene>
<evidence type="ECO:0008006" key="4">
    <source>
        <dbReference type="Google" id="ProtNLM"/>
    </source>
</evidence>